<organism evidence="2">
    <name type="scientific">Rhipicephalus appendiculatus</name>
    <name type="common">Brown ear tick</name>
    <dbReference type="NCBI Taxonomy" id="34631"/>
    <lineage>
        <taxon>Eukaryota</taxon>
        <taxon>Metazoa</taxon>
        <taxon>Ecdysozoa</taxon>
        <taxon>Arthropoda</taxon>
        <taxon>Chelicerata</taxon>
        <taxon>Arachnida</taxon>
        <taxon>Acari</taxon>
        <taxon>Parasitiformes</taxon>
        <taxon>Ixodida</taxon>
        <taxon>Ixodoidea</taxon>
        <taxon>Ixodidae</taxon>
        <taxon>Rhipicephalinae</taxon>
        <taxon>Rhipicephalus</taxon>
        <taxon>Rhipicephalus</taxon>
    </lineage>
</organism>
<protein>
    <recommendedName>
        <fullName evidence="3">Secreted protein</fullName>
    </recommendedName>
</protein>
<evidence type="ECO:0000313" key="2">
    <source>
        <dbReference type="EMBL" id="JAP76144.1"/>
    </source>
</evidence>
<reference evidence="2" key="1">
    <citation type="journal article" date="2016" name="Ticks Tick Borne Dis.">
        <title>De novo assembly and annotation of the salivary gland transcriptome of Rhipicephalus appendiculatus male and female ticks during blood feeding.</title>
        <authorList>
            <person name="de Castro M.H."/>
            <person name="de Klerk D."/>
            <person name="Pienaar R."/>
            <person name="Latif A.A."/>
            <person name="Rees D.J."/>
            <person name="Mans B.J."/>
        </authorList>
    </citation>
    <scope>NUCLEOTIDE SEQUENCE</scope>
    <source>
        <tissue evidence="2">Salivary glands</tissue>
    </source>
</reference>
<proteinExistence type="predicted"/>
<feature type="chain" id="PRO_5007284375" description="Secreted protein" evidence="1">
    <location>
        <begin position="18"/>
        <end position="98"/>
    </location>
</feature>
<dbReference type="EMBL" id="GEDV01012413">
    <property type="protein sequence ID" value="JAP76144.1"/>
    <property type="molecule type" value="Transcribed_RNA"/>
</dbReference>
<evidence type="ECO:0008006" key="3">
    <source>
        <dbReference type="Google" id="ProtNLM"/>
    </source>
</evidence>
<keyword evidence="1" id="KW-0732">Signal</keyword>
<dbReference type="AlphaFoldDB" id="A0A131YA07"/>
<accession>A0A131YA07</accession>
<feature type="signal peptide" evidence="1">
    <location>
        <begin position="1"/>
        <end position="17"/>
    </location>
</feature>
<name>A0A131YA07_RHIAP</name>
<sequence length="98" mass="10636">MPLLAYVIGLHACSVAAVFCCDQLTSCFCRDWPVGPGALCRWQCHYANVCCFPLTPSTTVREGCHGSVVSWQVACKCRTRGGALGYLSGILVVVHVQW</sequence>
<evidence type="ECO:0000256" key="1">
    <source>
        <dbReference type="SAM" id="SignalP"/>
    </source>
</evidence>